<gene>
    <name evidence="1" type="ORF">UV74_C0013G0460</name>
</gene>
<accession>A0A0G1GEP6</accession>
<reference evidence="1 2" key="1">
    <citation type="journal article" date="2015" name="Nature">
        <title>rRNA introns, odd ribosomes, and small enigmatic genomes across a large radiation of phyla.</title>
        <authorList>
            <person name="Brown C.T."/>
            <person name="Hug L.A."/>
            <person name="Thomas B.C."/>
            <person name="Sharon I."/>
            <person name="Castelle C.J."/>
            <person name="Singh A."/>
            <person name="Wilkins M.J."/>
            <person name="Williams K.H."/>
            <person name="Banfield J.F."/>
        </authorList>
    </citation>
    <scope>NUCLEOTIDE SEQUENCE [LARGE SCALE GENOMIC DNA]</scope>
</reference>
<comment type="caution">
    <text evidence="1">The sequence shown here is derived from an EMBL/GenBank/DDBJ whole genome shotgun (WGS) entry which is preliminary data.</text>
</comment>
<evidence type="ECO:0008006" key="3">
    <source>
        <dbReference type="Google" id="ProtNLM"/>
    </source>
</evidence>
<organism evidence="1 2">
    <name type="scientific">Candidatus Woesebacteria bacterium GW2011_GWB1_43_14</name>
    <dbReference type="NCBI Taxonomy" id="1618578"/>
    <lineage>
        <taxon>Bacteria</taxon>
        <taxon>Candidatus Woeseibacteriota</taxon>
    </lineage>
</organism>
<evidence type="ECO:0000313" key="2">
    <source>
        <dbReference type="Proteomes" id="UP000034090"/>
    </source>
</evidence>
<name>A0A0G1GEP6_9BACT</name>
<dbReference type="Proteomes" id="UP000034090">
    <property type="component" value="Unassembled WGS sequence"/>
</dbReference>
<protein>
    <recommendedName>
        <fullName evidence="3">Abortive infection protein-like C-terminal domain-containing protein</fullName>
    </recommendedName>
</protein>
<dbReference type="STRING" id="1618578.UV74_C0013G0460"/>
<dbReference type="EMBL" id="LCFQ01000013">
    <property type="protein sequence ID" value="KKS97338.1"/>
    <property type="molecule type" value="Genomic_DNA"/>
</dbReference>
<sequence length="329" mass="38301">MFKLWSEIKKGARKELKPNLGLRPWSDLGVGEKSIMWQHMEWYFFDKTDNYDRESGYFKFFGGYPEVENKKKRIFLSIDVLNDSYKAQNFAPTFLGEPSLESASVDFYDIFINKNESVVFELLSFYCRALISERSKEKPYKDEGESEKDFEKRTKEWRYNDFDDFAKKFNEVLEAFGVNVYLTRSGFIPRQDPKITETVYEPVLEFLSDTRWEKVNEHLSDSFKYFQTGDYGSSMSNSVSAVQAFLQISVNGKIGKGNIAELISKGQSQSIIPNDVFSKTIFNNIESIFARERQKKTGVHPKVEKADEKSARIVLNLVMVFIQHCIQKD</sequence>
<proteinExistence type="predicted"/>
<evidence type="ECO:0000313" key="1">
    <source>
        <dbReference type="EMBL" id="KKS97338.1"/>
    </source>
</evidence>
<dbReference type="AlphaFoldDB" id="A0A0G1GEP6"/>